<protein>
    <recommendedName>
        <fullName evidence="6">Protein kinase domain-containing protein</fullName>
    </recommendedName>
</protein>
<feature type="repeat" description="ANK" evidence="3">
    <location>
        <begin position="3176"/>
        <end position="3208"/>
    </location>
</feature>
<feature type="compositionally biased region" description="Low complexity" evidence="5">
    <location>
        <begin position="538"/>
        <end position="551"/>
    </location>
</feature>
<dbReference type="Proteomes" id="UP000566819">
    <property type="component" value="Unassembled WGS sequence"/>
</dbReference>
<dbReference type="Pfam" id="PF13424">
    <property type="entry name" value="TPR_12"/>
    <property type="match status" value="1"/>
</dbReference>
<accession>A0A8H4W7U8</accession>
<dbReference type="Gene3D" id="1.10.510.10">
    <property type="entry name" value="Transferase(Phosphotransferase) domain 1"/>
    <property type="match status" value="1"/>
</dbReference>
<evidence type="ECO:0000256" key="4">
    <source>
        <dbReference type="PROSITE-ProRule" id="PRU00339"/>
    </source>
</evidence>
<keyword evidence="4" id="KW-0802">TPR repeat</keyword>
<dbReference type="EMBL" id="JAAMPI010000209">
    <property type="protein sequence ID" value="KAF4634094.1"/>
    <property type="molecule type" value="Genomic_DNA"/>
</dbReference>
<dbReference type="InterPro" id="IPR002110">
    <property type="entry name" value="Ankyrin_rpt"/>
</dbReference>
<evidence type="ECO:0000256" key="1">
    <source>
        <dbReference type="ARBA" id="ARBA00022737"/>
    </source>
</evidence>
<evidence type="ECO:0000259" key="6">
    <source>
        <dbReference type="PROSITE" id="PS50011"/>
    </source>
</evidence>
<dbReference type="InterPro" id="IPR000719">
    <property type="entry name" value="Prot_kinase_dom"/>
</dbReference>
<feature type="region of interest" description="Disordered" evidence="5">
    <location>
        <begin position="502"/>
        <end position="577"/>
    </location>
</feature>
<organism evidence="7 8">
    <name type="scientific">Cudoniella acicularis</name>
    <dbReference type="NCBI Taxonomy" id="354080"/>
    <lineage>
        <taxon>Eukaryota</taxon>
        <taxon>Fungi</taxon>
        <taxon>Dikarya</taxon>
        <taxon>Ascomycota</taxon>
        <taxon>Pezizomycotina</taxon>
        <taxon>Leotiomycetes</taxon>
        <taxon>Helotiales</taxon>
        <taxon>Tricladiaceae</taxon>
        <taxon>Cudoniella</taxon>
    </lineage>
</organism>
<feature type="repeat" description="ANK" evidence="3">
    <location>
        <begin position="2928"/>
        <end position="2960"/>
    </location>
</feature>
<feature type="compositionally biased region" description="Polar residues" evidence="5">
    <location>
        <begin position="517"/>
        <end position="527"/>
    </location>
</feature>
<evidence type="ECO:0000256" key="3">
    <source>
        <dbReference type="PROSITE-ProRule" id="PRU00023"/>
    </source>
</evidence>
<keyword evidence="1" id="KW-0677">Repeat</keyword>
<dbReference type="Gene3D" id="3.40.50.300">
    <property type="entry name" value="P-loop containing nucleotide triphosphate hydrolases"/>
    <property type="match status" value="2"/>
</dbReference>
<dbReference type="PROSITE" id="PS50088">
    <property type="entry name" value="ANK_REPEAT"/>
    <property type="match status" value="9"/>
</dbReference>
<evidence type="ECO:0000256" key="5">
    <source>
        <dbReference type="SAM" id="MobiDB-lite"/>
    </source>
</evidence>
<feature type="region of interest" description="Disordered" evidence="5">
    <location>
        <begin position="2277"/>
        <end position="2296"/>
    </location>
</feature>
<keyword evidence="8" id="KW-1185">Reference proteome</keyword>
<dbReference type="PROSITE" id="PS50297">
    <property type="entry name" value="ANK_REP_REGION"/>
    <property type="match status" value="8"/>
</dbReference>
<dbReference type="Gene3D" id="1.25.40.10">
    <property type="entry name" value="Tetratricopeptide repeat domain"/>
    <property type="match status" value="2"/>
</dbReference>
<feature type="repeat" description="ANK" evidence="3">
    <location>
        <begin position="3240"/>
        <end position="3272"/>
    </location>
</feature>
<feature type="region of interest" description="Disordered" evidence="5">
    <location>
        <begin position="654"/>
        <end position="690"/>
    </location>
</feature>
<feature type="region of interest" description="Disordered" evidence="5">
    <location>
        <begin position="591"/>
        <end position="618"/>
    </location>
</feature>
<keyword evidence="2 3" id="KW-0040">ANK repeat</keyword>
<dbReference type="PROSITE" id="PS50011">
    <property type="entry name" value="PROTEIN_KINASE_DOM"/>
    <property type="match status" value="1"/>
</dbReference>
<dbReference type="SUPFAM" id="SSF48403">
    <property type="entry name" value="Ankyrin repeat"/>
    <property type="match status" value="2"/>
</dbReference>
<reference evidence="7 8" key="1">
    <citation type="submission" date="2020-03" db="EMBL/GenBank/DDBJ databases">
        <title>Draft Genome Sequence of Cudoniella acicularis.</title>
        <authorList>
            <person name="Buettner E."/>
            <person name="Kellner H."/>
        </authorList>
    </citation>
    <scope>NUCLEOTIDE SEQUENCE [LARGE SCALE GENOMIC DNA]</scope>
    <source>
        <strain evidence="7 8">DSM 108380</strain>
    </source>
</reference>
<feature type="repeat" description="ANK" evidence="3">
    <location>
        <begin position="3451"/>
        <end position="3483"/>
    </location>
</feature>
<proteinExistence type="predicted"/>
<feature type="repeat" description="ANK" evidence="3">
    <location>
        <begin position="3551"/>
        <end position="3583"/>
    </location>
</feature>
<evidence type="ECO:0000313" key="7">
    <source>
        <dbReference type="EMBL" id="KAF4634094.1"/>
    </source>
</evidence>
<comment type="caution">
    <text evidence="7">The sequence shown here is derived from an EMBL/GenBank/DDBJ whole genome shotgun (WGS) entry which is preliminary data.</text>
</comment>
<dbReference type="InterPro" id="IPR036770">
    <property type="entry name" value="Ankyrin_rpt-contain_sf"/>
</dbReference>
<dbReference type="SUPFAM" id="SSF56112">
    <property type="entry name" value="Protein kinase-like (PK-like)"/>
    <property type="match status" value="1"/>
</dbReference>
<dbReference type="InterPro" id="IPR027417">
    <property type="entry name" value="P-loop_NTPase"/>
</dbReference>
<dbReference type="SMART" id="SM00248">
    <property type="entry name" value="ANK"/>
    <property type="match status" value="18"/>
</dbReference>
<dbReference type="PANTHER" id="PTHR24198">
    <property type="entry name" value="ANKYRIN REPEAT AND PROTEIN KINASE DOMAIN-CONTAINING PROTEIN"/>
    <property type="match status" value="1"/>
</dbReference>
<dbReference type="Pfam" id="PF24883">
    <property type="entry name" value="NPHP3_N"/>
    <property type="match status" value="1"/>
</dbReference>
<dbReference type="SMART" id="SM00220">
    <property type="entry name" value="S_TKc"/>
    <property type="match status" value="1"/>
</dbReference>
<dbReference type="InterPro" id="IPR056884">
    <property type="entry name" value="NPHP3-like_N"/>
</dbReference>
<feature type="repeat" description="ANK" evidence="3">
    <location>
        <begin position="3518"/>
        <end position="3550"/>
    </location>
</feature>
<name>A0A8H4W7U8_9HELO</name>
<dbReference type="PANTHER" id="PTHR24198:SF165">
    <property type="entry name" value="ANKYRIN REPEAT-CONTAINING PROTEIN-RELATED"/>
    <property type="match status" value="1"/>
</dbReference>
<feature type="repeat" description="ANK" evidence="3">
    <location>
        <begin position="3304"/>
        <end position="3336"/>
    </location>
</feature>
<dbReference type="PRINTS" id="PR01415">
    <property type="entry name" value="ANKYRIN"/>
</dbReference>
<feature type="repeat" description="TPR" evidence="4">
    <location>
        <begin position="1686"/>
        <end position="1719"/>
    </location>
</feature>
<dbReference type="InterPro" id="IPR011009">
    <property type="entry name" value="Kinase-like_dom_sf"/>
</dbReference>
<dbReference type="Pfam" id="PF12796">
    <property type="entry name" value="Ank_2"/>
    <property type="match status" value="7"/>
</dbReference>
<feature type="domain" description="Protein kinase" evidence="6">
    <location>
        <begin position="165"/>
        <end position="471"/>
    </location>
</feature>
<gene>
    <name evidence="7" type="ORF">G7Y89_g4015</name>
</gene>
<feature type="compositionally biased region" description="Polar residues" evidence="5">
    <location>
        <begin position="596"/>
        <end position="618"/>
    </location>
</feature>
<dbReference type="InterPro" id="IPR019734">
    <property type="entry name" value="TPR_rpt"/>
</dbReference>
<feature type="compositionally biased region" description="Basic and acidic residues" evidence="5">
    <location>
        <begin position="564"/>
        <end position="573"/>
    </location>
</feature>
<feature type="repeat" description="ANK" evidence="3">
    <location>
        <begin position="3484"/>
        <end position="3516"/>
    </location>
</feature>
<dbReference type="GO" id="GO:0005524">
    <property type="term" value="F:ATP binding"/>
    <property type="evidence" value="ECO:0007669"/>
    <property type="project" value="InterPro"/>
</dbReference>
<dbReference type="GO" id="GO:0004672">
    <property type="term" value="F:protein kinase activity"/>
    <property type="evidence" value="ECO:0007669"/>
    <property type="project" value="InterPro"/>
</dbReference>
<feature type="region of interest" description="Disordered" evidence="5">
    <location>
        <begin position="3736"/>
        <end position="3768"/>
    </location>
</feature>
<sequence length="3799" mass="428431">MATLDHDHDPETQNLLAWIQRSSCPSVSEINHDEKREKRSFVPLRAVEAYLEENRNERLNRLLTEVYQPEHPPTYPEAILRRYTSVFCILLEIGKGNLIHHFTEHDSLRDSRLPFDPSVPPPQLSKTSVDEETYQKFCDKQWRYAVPIFERLLDKSFSPEQILPIVHREPLGLGQGGAKIWRIAIHEDYNRLQMKNTKLNSNADTFVLKVYLSEVDYEREVKAFRCLTPDQGILGFCGNYIQGHTFNILLEYADQGNLDQYFSQVTPPRTGQDIIKFWRRLFTIIRALGIISTVAWDSAMLESKRSPGYEPRWHLGVRPSNILVVSESETTPYDWKFKLADLDAPERSRISDDIESQDRRMTQKADIWSLGCVFSEAATWVAGGYEELSKYRQQRKIENYADGNMSPGNSFHDGGNLLDIITEHHRKLSETLRKQDFITQAVVDNMIEEMLEIPEGRPTAEQLWIRSQRILSKAEDRYAAKADDISEESKATIVPQRQLISDFKSSESETPMLKAVVTQSPEQQQQLPRPPIQDEESMTTPSSSPDFSSDSQDMARSGLPSERNSPDSERSPKDQNFNEIKYSVVTNAHHKPLPLNSATSGPSTNFTTSSHAGSYASVPSTSFTISSYPGSDGYTEADLMPQVTLSPRAIISDSEEFSSSAEQEYEPRVRSRSENPRLSRSQDRRLWEGNMPPLSLSEARAWKDDRKNGRPTSTQLDELLLNRLSKRDHIFLVDNASSMTSYWGELKYVLEVLSYMLKGDPDGVELYFTNSVTHVKSKHTTKLLRSIDLTKPEGGTNLGLRLGDILNEYGFRAHNSAASKALSKLGPSKRTRPINIYFLTDGLWEGHPDLDESLKDLLVYLIRLEREDSNFGIQFIKFGDNPVGEEHLSRIDNVDVTPSTGNVWKMLLGASNDETDKETGRSFMRLPAMRKSLRRMSTFSMRSSSSRRGSEQSEMAIVERVIPRTARPAVGLVEWHLPPREPKIDFVFIHDLDGHRERDWTFHDSGSLNPKNWPRDLLPLQFPNARVLAYGFDSAPWRSPYPIKDVITRQATKLLESFHSLRGFSEQFQRPIILISKGYGGLIAKSALLQSHLAIGPDARSFKALKLSTTGMILLEPPDLKISGDVIIPAEFGSNGDSNNFPVGSSNSANNIFPQFTQDPKSLVESSDGNMLIPGHVDTRHINVSIEVERVSGFHGENDLEYKKVVAAISDLCAEAAEKSRKNWIIYDSEINIIYTTLFGEEKVGQSKIFPSAVEIFGLGGIGKTQLALEFVHRYKHKFSTIIWIDSQSRGSVQKCFSRIERKLSRTRITNAAATQASQLNVSGSSESTTSSDSAKSLSMVPAKLEPQGLPSCSTDIVKAWLARENNDRWVMVFDGADDEHKSSWIQEFLPNSKHGHIIITSRHRDLLKYSTGIPLGPMAESEASRLLLNSTLGGEETPALELVKRLECIPLAITQAGAYIKSTGMSVREYLGRFKEAKPRAWDEYASRMNLIFSTSVDDILLNSYHEVKAKDHDALDLLVLCSFMAPESIPGVVLEFGSKKSGMRLDDMVDTLYNNGFGHREESLQSFRMHTLIQSWVRKRQDPDVQARFARRALSTLAAVVDSERQGSKDPKVFQGLEKLLLGHIIASLSRLDISHNPNEGDVSWCVLGNVCKQQKRYTEAVSLYQKGLSDPEITSKVKCFQRQQLRFELGALYQLQGKYNDAVTEYENTIEECDKDPPNEDTLHIRGQLLLDVYKALSSVYTRIGRLAQSGAVLSQGISKLEKLFGPNSFQTLQLLDVCATEYYDQEDYAQAETLYTRIVASQIQTLGIDHPGTLHAQEKLARVYFQTGKFHQAQLLCQQSLSSLEKTLDAQHPTILQVVLFLGRISTKLAEYPEAETYFKRAIKGYELLGLQHPETLNAREELAMCYEAQGEHRYKDAHGVYMQVMFGREDAKDVKIRETIRRLCALLELMGRHNEAKQLQTQPYPCRFIQQLVGHPETRKRKYNGIGRKVCLVEVHQATSVTLIGIGPTARESDVREYFETRLPGCEPVVSPFANEPHGALKRTTVTFKHNNKKECKRAVQRLVENGDLLRDAAGFSSAIEIDEYFHDLTILAGKLTKPTFDVCFVHGQGGSAFNSFATEPHDHKEMKMWARDFLPETLDDPSLGNGRYMTYGYPSELFSFNTRHQWLEDILYELEERTARLDIPVRIFYEQRSGGLGIFKPLTDRDSGEEKVADNLVAIGIPQKASEMAKFKSAKDHTYEKIVSPSLRSDIHNALRSHQEHMSQLNIHQQHHVSFAESPSSEEPPLPTTDELALGHVDEEKQEADSKMDSYSEDDKTWLQELVAGLQKTDDRRKLPQREDGIDGTQKACQWLLCNEKYKEFVASPQRDILIIEGGPGTGKSVLAKFLTTHLRLDATNNPGPANEIYLPSTITTGIFGRKEGLDNTPKAVVMQLLHQLVQKSPEAVYSAAFTGGKQTGAGQDFEFYWTIFAKALTLLKVNHFCIIDGLDEYIRHQKLTQSTKLAADENMEEFLERLWKLAKESSKAGQNCRTKFVLTYRDKREIGISDEGKKLLKIDGSIIDSVRLAVAEKVNKLATNHEVSSENEHSITEEILQRCGPIFQKCVTAVKILDQSRSLDLNDPIAVRMALDPFSFKDYDTIYTQVLEQIPPQDHEMCAKILRILYFTRAYVDLGFLQHALIVGKSNPSVQDLDSHLSKAEIYSFIRRNLGPLVKFRSDGNIELDHQTTYEFLGGLSDRKYRVYSCEKKEGHLHLALICLRYLTLWRHRQLSKVEIAACKGDRTLAAYRKASTMIYYASNNWQFHVREAAELIKPDPYFAALEKLLQIREMGDGSAAIRSKEQLFLDFHYMRLLSSVDGDPYEAVSKPEPLDQIHLLAIHNMTHVLSTYLQPISRPERRQRMHWVSPKKILVDQPSFSIQIQDTVGGTPLHYACVNGHIEFVKLLLDAGAKGNILDNDGYSAFDNALDSRNEAIAELVMRKGQEFGDWDIKHGSENLRFAAYLGYSNILKALLENKVDPNSKYEGDFTSTHHSAQNGHPECLKLLLAAGGQLEAMTSKERFTPLHLAASRNFDLADGNGHFECIKIMFQFSPGLNPSPRTSPDSFNAGITPTGIAAMRGYLDVFNFLKVKEKEPSKNDAGDLPIHLAIQHGGHMCIIRQLVEDGADLNAETKCRRTPLHLAAMYGHFEIYSYLLSHGAEPRPDEYGNLPVHMAASNDSMPILELFDGSPEISTRTKTGTTPFHLAAHCGQLPAFRWLRSRGAEDPRDDDGRLAIHRATSAGRSNIIREYKGSADLNTLMAEQWLPIHLAASNGHLEAIKVLKGFGAELDALSQKPPVPKNGIRWYSSTALGLAVQRGHEDVANYLLDEGCCYTNCGPTGDSLLSWAAYSNSKLVFLRLIDNGSDPFQRNCSGETGFHRAASHGSLPVCEEYLRLCRERFVTINIETDLGETPLHFALRRRKVEVAKRLMDEGADINHRSAYGYSALILAGLSKDPELIQYLLNSGAQVNVPEGTCNTTALFVATYSKDLETCKLLVSSGANVNARTTDDHTALIAAADYYNKEIIEYLLSQGADPGIVNKFGRNFFDYMENYPPIFKLLELHLPKRQITTALEKDEICKAYIRTCLSKLPARILEGDIISKMKSSFIISTIAEGLFYLKEWDLARLTHEIRVMDYPWYRRQTSETCRVCDREEGFKTSWYCKDCPTARSMCKECFETRTAEKIMVRFGVAVSGGEEDDEENGGEGGSEGVDSALPEAGEGENKLDNIWKSHLEQWNLEEKGASEQQRHAPILHLVR</sequence>
<dbReference type="PROSITE" id="PS50005">
    <property type="entry name" value="TPR"/>
    <property type="match status" value="1"/>
</dbReference>
<dbReference type="Gene3D" id="1.25.40.20">
    <property type="entry name" value="Ankyrin repeat-containing domain"/>
    <property type="match status" value="2"/>
</dbReference>
<evidence type="ECO:0000313" key="8">
    <source>
        <dbReference type="Proteomes" id="UP000566819"/>
    </source>
</evidence>
<feature type="repeat" description="ANK" evidence="3">
    <location>
        <begin position="3142"/>
        <end position="3175"/>
    </location>
</feature>
<dbReference type="SMART" id="SM00028">
    <property type="entry name" value="TPR"/>
    <property type="match status" value="4"/>
</dbReference>
<evidence type="ECO:0000256" key="2">
    <source>
        <dbReference type="ARBA" id="ARBA00023043"/>
    </source>
</evidence>
<dbReference type="OrthoDB" id="3502685at2759"/>
<feature type="compositionally biased region" description="Basic and acidic residues" evidence="5">
    <location>
        <begin position="665"/>
        <end position="687"/>
    </location>
</feature>
<dbReference type="SUPFAM" id="SSF52540">
    <property type="entry name" value="P-loop containing nucleoside triphosphate hydrolases"/>
    <property type="match status" value="1"/>
</dbReference>
<dbReference type="InterPro" id="IPR011990">
    <property type="entry name" value="TPR-like_helical_dom_sf"/>
</dbReference>
<dbReference type="SUPFAM" id="SSF48452">
    <property type="entry name" value="TPR-like"/>
    <property type="match status" value="2"/>
</dbReference>